<dbReference type="GO" id="GO:0005524">
    <property type="term" value="F:ATP binding"/>
    <property type="evidence" value="ECO:0007669"/>
    <property type="project" value="UniProtKB-KW"/>
</dbReference>
<keyword evidence="2" id="KW-0067">ATP-binding</keyword>
<dbReference type="CDD" id="cd00156">
    <property type="entry name" value="REC"/>
    <property type="match status" value="1"/>
</dbReference>
<name>A0A1T1H8Q2_OCELI</name>
<dbReference type="SMART" id="SM00448">
    <property type="entry name" value="REC"/>
    <property type="match status" value="1"/>
</dbReference>
<dbReference type="PROSITE" id="PS00676">
    <property type="entry name" value="SIGMA54_INTERACT_2"/>
    <property type="match status" value="1"/>
</dbReference>
<dbReference type="PANTHER" id="PTHR32071:SF117">
    <property type="entry name" value="PTS-DEPENDENT DIHYDROXYACETONE KINASE OPERON REGULATORY PROTEIN-RELATED"/>
    <property type="match status" value="1"/>
</dbReference>
<dbReference type="RefSeq" id="WP_078320589.1">
    <property type="nucleotide sequence ID" value="NZ_FXTS01000009.1"/>
</dbReference>
<dbReference type="PANTHER" id="PTHR32071">
    <property type="entry name" value="TRANSCRIPTIONAL REGULATORY PROTEIN"/>
    <property type="match status" value="1"/>
</dbReference>
<dbReference type="GO" id="GO:0006355">
    <property type="term" value="P:regulation of DNA-templated transcription"/>
    <property type="evidence" value="ECO:0007669"/>
    <property type="project" value="InterPro"/>
</dbReference>
<evidence type="ECO:0000256" key="3">
    <source>
        <dbReference type="ARBA" id="ARBA00023015"/>
    </source>
</evidence>
<evidence type="ECO:0000313" key="10">
    <source>
        <dbReference type="Proteomes" id="UP000190064"/>
    </source>
</evidence>
<protein>
    <submittedName>
        <fullName evidence="9">Response regulator</fullName>
    </submittedName>
</protein>
<dbReference type="Gene3D" id="3.40.50.2300">
    <property type="match status" value="1"/>
</dbReference>
<dbReference type="Proteomes" id="UP000190064">
    <property type="component" value="Unassembled WGS sequence"/>
</dbReference>
<evidence type="ECO:0000256" key="4">
    <source>
        <dbReference type="ARBA" id="ARBA00023125"/>
    </source>
</evidence>
<keyword evidence="1" id="KW-0547">Nucleotide-binding</keyword>
<dbReference type="FunFam" id="3.40.50.300:FF:000006">
    <property type="entry name" value="DNA-binding transcriptional regulator NtrC"/>
    <property type="match status" value="1"/>
</dbReference>
<dbReference type="Pfam" id="PF00072">
    <property type="entry name" value="Response_reg"/>
    <property type="match status" value="1"/>
</dbReference>
<dbReference type="SUPFAM" id="SSF52540">
    <property type="entry name" value="P-loop containing nucleoside triphosphate hydrolases"/>
    <property type="match status" value="1"/>
</dbReference>
<organism evidence="9 10">
    <name type="scientific">Oceanospirillum linum</name>
    <dbReference type="NCBI Taxonomy" id="966"/>
    <lineage>
        <taxon>Bacteria</taxon>
        <taxon>Pseudomonadati</taxon>
        <taxon>Pseudomonadota</taxon>
        <taxon>Gammaproteobacteria</taxon>
        <taxon>Oceanospirillales</taxon>
        <taxon>Oceanospirillaceae</taxon>
        <taxon>Oceanospirillum</taxon>
    </lineage>
</organism>
<dbReference type="InterPro" id="IPR058031">
    <property type="entry name" value="AAA_lid_NorR"/>
</dbReference>
<dbReference type="GO" id="GO:0000160">
    <property type="term" value="P:phosphorelay signal transduction system"/>
    <property type="evidence" value="ECO:0007669"/>
    <property type="project" value="InterPro"/>
</dbReference>
<dbReference type="InterPro" id="IPR027417">
    <property type="entry name" value="P-loop_NTPase"/>
</dbReference>
<dbReference type="InterPro" id="IPR002078">
    <property type="entry name" value="Sigma_54_int"/>
</dbReference>
<dbReference type="Pfam" id="PF25601">
    <property type="entry name" value="AAA_lid_14"/>
    <property type="match status" value="1"/>
</dbReference>
<feature type="domain" description="Response regulatory" evidence="8">
    <location>
        <begin position="3"/>
        <end position="113"/>
    </location>
</feature>
<dbReference type="Pfam" id="PF00158">
    <property type="entry name" value="Sigma54_activat"/>
    <property type="match status" value="1"/>
</dbReference>
<evidence type="ECO:0000256" key="1">
    <source>
        <dbReference type="ARBA" id="ARBA00022741"/>
    </source>
</evidence>
<dbReference type="InterPro" id="IPR025662">
    <property type="entry name" value="Sigma_54_int_dom_ATP-bd_1"/>
</dbReference>
<sequence>MSKILIVEDEDIIRSALKRLLERHRFEVSEAASVDDALSHLKSNRYNLVISDLRLPKAPGTDLIKLAEDTPVLIMTSYASMRSAVDAMKQGAVDYIAKPFDHDEMLETVNRILDQPERPAASVIEEAEAASTDAGTMGMIGHCAPMQMVYQRIRKVAPTEATVLVQGESGTGKELVAKAIHNYSRRKGEPMISVNCAAIPETLIESELFGYEKGAFTGANTNRSGLVEAADGGTLFLDEIGELPLEAQARLLRVLQEGEIRRIGSVQSKKVNVRLVAATHRNLKKLSSEGEFRLDLYYRLNVMEIALPALRDRGEDILEIAEFLLGEACKRMDRPNLRFSKHASDAIMQHDWPGNVRELENAIERGVILAEGNLIHSDDMGVVPEVTHSTRMPPQVQSALPSVGMIPQSQRSAARNDGTKAPEDLSLEDYFQHFVLEHQDQMSETELAQRLGISRKCLWERRQRLGIPRKKAASKKSG</sequence>
<evidence type="ECO:0000256" key="5">
    <source>
        <dbReference type="ARBA" id="ARBA00023163"/>
    </source>
</evidence>
<dbReference type="PROSITE" id="PS50045">
    <property type="entry name" value="SIGMA54_INTERACT_4"/>
    <property type="match status" value="1"/>
</dbReference>
<dbReference type="GO" id="GO:0003677">
    <property type="term" value="F:DNA binding"/>
    <property type="evidence" value="ECO:0007669"/>
    <property type="project" value="UniProtKB-KW"/>
</dbReference>
<comment type="caution">
    <text evidence="9">The sequence shown here is derived from an EMBL/GenBank/DDBJ whole genome shotgun (WGS) entry which is preliminary data.</text>
</comment>
<dbReference type="PROSITE" id="PS50110">
    <property type="entry name" value="RESPONSE_REGULATORY"/>
    <property type="match status" value="1"/>
</dbReference>
<keyword evidence="3" id="KW-0805">Transcription regulation</keyword>
<accession>A0A1T1H8Q2</accession>
<dbReference type="Gene3D" id="1.10.8.60">
    <property type="match status" value="1"/>
</dbReference>
<evidence type="ECO:0000259" key="8">
    <source>
        <dbReference type="PROSITE" id="PS50110"/>
    </source>
</evidence>
<keyword evidence="6" id="KW-0597">Phosphoprotein</keyword>
<feature type="domain" description="Sigma-54 factor interaction" evidence="7">
    <location>
        <begin position="139"/>
        <end position="368"/>
    </location>
</feature>
<dbReference type="STRING" id="966.BTA35_0214795"/>
<dbReference type="SUPFAM" id="SSF52172">
    <property type="entry name" value="CheY-like"/>
    <property type="match status" value="1"/>
</dbReference>
<keyword evidence="5" id="KW-0804">Transcription</keyword>
<evidence type="ECO:0000256" key="6">
    <source>
        <dbReference type="PROSITE-ProRule" id="PRU00169"/>
    </source>
</evidence>
<reference evidence="9" key="1">
    <citation type="submission" date="2017-02" db="EMBL/GenBank/DDBJ databases">
        <title>Draft Genome Sequence of the Salt Water Bacterium Oceanospirillum linum ATCC 11336.</title>
        <authorList>
            <person name="Trachtenberg A.M."/>
            <person name="Carney J.G."/>
            <person name="Linnane J.D."/>
            <person name="Rheaume B.A."/>
            <person name="Pitts N.L."/>
            <person name="Mykles D.L."/>
            <person name="Maclea K.S."/>
        </authorList>
    </citation>
    <scope>NUCLEOTIDE SEQUENCE [LARGE SCALE GENOMIC DNA]</scope>
    <source>
        <strain evidence="9">ATCC 11336</strain>
    </source>
</reference>
<gene>
    <name evidence="9" type="ORF">BTA35_0214795</name>
</gene>
<dbReference type="PROSITE" id="PS00688">
    <property type="entry name" value="SIGMA54_INTERACT_3"/>
    <property type="match status" value="1"/>
</dbReference>
<evidence type="ECO:0000259" key="7">
    <source>
        <dbReference type="PROSITE" id="PS50045"/>
    </source>
</evidence>
<evidence type="ECO:0000256" key="2">
    <source>
        <dbReference type="ARBA" id="ARBA00022840"/>
    </source>
</evidence>
<dbReference type="AlphaFoldDB" id="A0A1T1H8Q2"/>
<evidence type="ECO:0000313" key="9">
    <source>
        <dbReference type="EMBL" id="OOV86241.1"/>
    </source>
</evidence>
<keyword evidence="4" id="KW-0238">DNA-binding</keyword>
<proteinExistence type="predicted"/>
<dbReference type="InterPro" id="IPR025944">
    <property type="entry name" value="Sigma_54_int_dom_CS"/>
</dbReference>
<dbReference type="InterPro" id="IPR001789">
    <property type="entry name" value="Sig_transdc_resp-reg_receiver"/>
</dbReference>
<dbReference type="InterPro" id="IPR011006">
    <property type="entry name" value="CheY-like_superfamily"/>
</dbReference>
<dbReference type="SMART" id="SM00382">
    <property type="entry name" value="AAA"/>
    <property type="match status" value="1"/>
</dbReference>
<dbReference type="EMBL" id="MTSD02000008">
    <property type="protein sequence ID" value="OOV86241.1"/>
    <property type="molecule type" value="Genomic_DNA"/>
</dbReference>
<dbReference type="Gene3D" id="3.40.50.300">
    <property type="entry name" value="P-loop containing nucleotide triphosphate hydrolases"/>
    <property type="match status" value="1"/>
</dbReference>
<feature type="modified residue" description="4-aspartylphosphate" evidence="6">
    <location>
        <position position="52"/>
    </location>
</feature>
<dbReference type="PROSITE" id="PS00675">
    <property type="entry name" value="SIGMA54_INTERACT_1"/>
    <property type="match status" value="1"/>
</dbReference>
<dbReference type="InterPro" id="IPR025943">
    <property type="entry name" value="Sigma_54_int_dom_ATP-bd_2"/>
</dbReference>
<dbReference type="CDD" id="cd00009">
    <property type="entry name" value="AAA"/>
    <property type="match status" value="1"/>
</dbReference>
<dbReference type="InterPro" id="IPR003593">
    <property type="entry name" value="AAA+_ATPase"/>
</dbReference>
<keyword evidence="10" id="KW-1185">Reference proteome</keyword>